<dbReference type="Proteomes" id="UP000700732">
    <property type="component" value="Unassembled WGS sequence"/>
</dbReference>
<sequence length="149" mass="16782">MSKFVFSIAALLSVSTVFWACQSDEEAVKKAENDVFALHDEVMPKTDDVMKLRKQLNKRIASLDSVQASAAGTIRSDEEKEQARLLVRNLSNADSLMMNWMSRYNGDTLAKLSTEDALRYLSEQKDKITDVKTKLNSSIDQARQFLGTK</sequence>
<name>A0ABR6VZR2_9BACT</name>
<organism evidence="2 3">
    <name type="scientific">Spirosoma utsteinense</name>
    <dbReference type="NCBI Taxonomy" id="2585773"/>
    <lineage>
        <taxon>Bacteria</taxon>
        <taxon>Pseudomonadati</taxon>
        <taxon>Bacteroidota</taxon>
        <taxon>Cytophagia</taxon>
        <taxon>Cytophagales</taxon>
        <taxon>Cytophagaceae</taxon>
        <taxon>Spirosoma</taxon>
    </lineage>
</organism>
<evidence type="ECO:0000313" key="3">
    <source>
        <dbReference type="Proteomes" id="UP000700732"/>
    </source>
</evidence>
<accession>A0ABR6VZR2</accession>
<feature type="chain" id="PRO_5045558458" evidence="1">
    <location>
        <begin position="21"/>
        <end position="149"/>
    </location>
</feature>
<comment type="caution">
    <text evidence="2">The sequence shown here is derived from an EMBL/GenBank/DDBJ whole genome shotgun (WGS) entry which is preliminary data.</text>
</comment>
<gene>
    <name evidence="2" type="ORF">FH603_232</name>
</gene>
<evidence type="ECO:0000313" key="2">
    <source>
        <dbReference type="EMBL" id="MBC3789750.1"/>
    </source>
</evidence>
<keyword evidence="3" id="KW-1185">Reference proteome</keyword>
<evidence type="ECO:0000256" key="1">
    <source>
        <dbReference type="SAM" id="SignalP"/>
    </source>
</evidence>
<protein>
    <submittedName>
        <fullName evidence="2">HEPN domain-containing protein</fullName>
    </submittedName>
</protein>
<dbReference type="EMBL" id="VFIA01000001">
    <property type="protein sequence ID" value="MBC3789750.1"/>
    <property type="molecule type" value="Genomic_DNA"/>
</dbReference>
<proteinExistence type="predicted"/>
<feature type="signal peptide" evidence="1">
    <location>
        <begin position="1"/>
        <end position="20"/>
    </location>
</feature>
<dbReference type="RefSeq" id="WP_186735173.1">
    <property type="nucleotide sequence ID" value="NZ_VFIA01000001.1"/>
</dbReference>
<keyword evidence="1" id="KW-0732">Signal</keyword>
<reference evidence="2 3" key="1">
    <citation type="submission" date="2019-06" db="EMBL/GenBank/DDBJ databases">
        <title>Spirosoma utsteinense sp. nov. isolated from Antarctic ice-free soils.</title>
        <authorList>
            <person name="Tahon G."/>
        </authorList>
    </citation>
    <scope>NUCLEOTIDE SEQUENCE [LARGE SCALE GENOMIC DNA]</scope>
    <source>
        <strain evidence="2 3">LMG 31447</strain>
    </source>
</reference>